<comment type="caution">
    <text evidence="2">The sequence shown here is derived from an EMBL/GenBank/DDBJ whole genome shotgun (WGS) entry which is preliminary data.</text>
</comment>
<dbReference type="EMBL" id="JJPC01000104">
    <property type="protein sequence ID" value="KKG33307.1"/>
    <property type="molecule type" value="Genomic_DNA"/>
</dbReference>
<sequence>MSKFCMACGEKTEDRANFCMNCGTEFPVQESGNGINIAANKNAVKGNMNIKGGNYKVSRNKVSRDQYNINGDYNTVKSDEYQLDNDFNLYEWAAKLLFKHFSKDDLILGSKYSYVSAAITIIVTLFYQFKYLPSQNSYPPDIHDMVFLILVFILCGLFCIGYIIVHAIEYYDFTFCKTCNKAFSYQRLESTCVDHKGDLIRSHTDINTRYHCPTCNDTKSSKTRIYMKTQKD</sequence>
<dbReference type="AlphaFoldDB" id="A0A0F8DXY9"/>
<keyword evidence="1" id="KW-0812">Transmembrane</keyword>
<reference evidence="2 3" key="1">
    <citation type="journal article" date="2015" name="ISME J.">
        <title>Genomic and phenotypic differentiation among Methanosarcina mazei populations from Columbia River sediment.</title>
        <authorList>
            <person name="Youngblut N.D."/>
            <person name="Wirth J.S."/>
            <person name="Henriksen J.R."/>
            <person name="Smith M."/>
            <person name="Simon H."/>
            <person name="Metcalf W.W."/>
            <person name="Whitaker R.J."/>
        </authorList>
    </citation>
    <scope>NUCLEOTIDE SEQUENCE [LARGE SCALE GENOMIC DNA]</scope>
    <source>
        <strain evidence="2 3">3.F.A.1B.1</strain>
    </source>
</reference>
<organism evidence="2 3">
    <name type="scientific">Methanosarcina mazei</name>
    <name type="common">Methanosarcina frisia</name>
    <dbReference type="NCBI Taxonomy" id="2209"/>
    <lineage>
        <taxon>Archaea</taxon>
        <taxon>Methanobacteriati</taxon>
        <taxon>Methanobacteriota</taxon>
        <taxon>Stenosarchaea group</taxon>
        <taxon>Methanomicrobia</taxon>
        <taxon>Methanosarcinales</taxon>
        <taxon>Methanosarcinaceae</taxon>
        <taxon>Methanosarcina</taxon>
    </lineage>
</organism>
<gene>
    <name evidence="2" type="ORF">DU30_09260</name>
</gene>
<dbReference type="RefSeq" id="WP_048046153.1">
    <property type="nucleotide sequence ID" value="NZ_JJPC01000104.1"/>
</dbReference>
<keyword evidence="1" id="KW-1133">Transmembrane helix</keyword>
<name>A0A0F8DXY9_METMZ</name>
<evidence type="ECO:0000313" key="3">
    <source>
        <dbReference type="Proteomes" id="UP000034298"/>
    </source>
</evidence>
<keyword evidence="1" id="KW-0472">Membrane</keyword>
<dbReference type="Proteomes" id="UP000034298">
    <property type="component" value="Unassembled WGS sequence"/>
</dbReference>
<dbReference type="PATRIC" id="fig|2209.62.peg.1962"/>
<accession>A0A0F8DXY9</accession>
<feature type="transmembrane region" description="Helical" evidence="1">
    <location>
        <begin position="145"/>
        <end position="165"/>
    </location>
</feature>
<evidence type="ECO:0000313" key="2">
    <source>
        <dbReference type="EMBL" id="KKG33307.1"/>
    </source>
</evidence>
<protein>
    <submittedName>
        <fullName evidence="2">Uncharacterized protein</fullName>
    </submittedName>
</protein>
<proteinExistence type="predicted"/>
<feature type="transmembrane region" description="Helical" evidence="1">
    <location>
        <begin position="112"/>
        <end position="129"/>
    </location>
</feature>
<evidence type="ECO:0000256" key="1">
    <source>
        <dbReference type="SAM" id="Phobius"/>
    </source>
</evidence>